<gene>
    <name evidence="1" type="ORF">DDE83_001031</name>
</gene>
<comment type="caution">
    <text evidence="1">The sequence shown here is derived from an EMBL/GenBank/DDBJ whole genome shotgun (WGS) entry which is preliminary data.</text>
</comment>
<protein>
    <submittedName>
        <fullName evidence="1">Uncharacterized protein</fullName>
    </submittedName>
</protein>
<sequence>MPTTKIPISKPKPIRRVGIQNMASRSMLRTTPLLQEHRKLSDELLAIAPRTMANERHEERSALACTLSLSAPNKHRNFNHGTRFCTRNANPMCTLPSILLASWSAYDPSPSAVPAGKGLEVDTFPTHDNM</sequence>
<organism evidence="1 2">
    <name type="scientific">Stemphylium lycopersici</name>
    <name type="common">Tomato gray leaf spot disease fungus</name>
    <name type="synonym">Thyrospora lycopersici</name>
    <dbReference type="NCBI Taxonomy" id="183478"/>
    <lineage>
        <taxon>Eukaryota</taxon>
        <taxon>Fungi</taxon>
        <taxon>Dikarya</taxon>
        <taxon>Ascomycota</taxon>
        <taxon>Pezizomycotina</taxon>
        <taxon>Dothideomycetes</taxon>
        <taxon>Pleosporomycetidae</taxon>
        <taxon>Pleosporales</taxon>
        <taxon>Pleosporineae</taxon>
        <taxon>Pleosporaceae</taxon>
        <taxon>Stemphylium</taxon>
    </lineage>
</organism>
<reference evidence="2" key="1">
    <citation type="submission" date="2018-05" db="EMBL/GenBank/DDBJ databases">
        <title>Draft genome sequence of Stemphylium lycopersici strain CIDEFI 213.</title>
        <authorList>
            <person name="Medina R."/>
            <person name="Franco M.E.E."/>
            <person name="Lucentini C.G."/>
            <person name="Saparrat M.C.N."/>
            <person name="Balatti P.A."/>
        </authorList>
    </citation>
    <scope>NUCLEOTIDE SEQUENCE [LARGE SCALE GENOMIC DNA]</scope>
    <source>
        <strain evidence="2">CIDEFI 213</strain>
    </source>
</reference>
<proteinExistence type="predicted"/>
<evidence type="ECO:0000313" key="2">
    <source>
        <dbReference type="Proteomes" id="UP000249619"/>
    </source>
</evidence>
<evidence type="ECO:0000313" key="1">
    <source>
        <dbReference type="EMBL" id="RAR15581.1"/>
    </source>
</evidence>
<dbReference type="Proteomes" id="UP000249619">
    <property type="component" value="Unassembled WGS sequence"/>
</dbReference>
<dbReference type="EMBL" id="QGDH01000010">
    <property type="protein sequence ID" value="RAR15581.1"/>
    <property type="molecule type" value="Genomic_DNA"/>
</dbReference>
<accession>A0A364NER6</accession>
<name>A0A364NER6_STELY</name>
<keyword evidence="2" id="KW-1185">Reference proteome</keyword>
<dbReference type="AlphaFoldDB" id="A0A364NER6"/>